<protein>
    <submittedName>
        <fullName evidence="1">Uncharacterized protein</fullName>
    </submittedName>
</protein>
<dbReference type="EMBL" id="JACCKS010000025">
    <property type="protein sequence ID" value="NZA39757.1"/>
    <property type="molecule type" value="Genomic_DNA"/>
</dbReference>
<accession>A0A853JT58</accession>
<name>A0A853JT58_9FIRM</name>
<evidence type="ECO:0000313" key="1">
    <source>
        <dbReference type="EMBL" id="NZA39757.1"/>
    </source>
</evidence>
<dbReference type="Proteomes" id="UP000586254">
    <property type="component" value="Unassembled WGS sequence"/>
</dbReference>
<gene>
    <name evidence="1" type="ORF">H0N91_16875</name>
</gene>
<sequence>MKDEINQGYMITDRIQVDPDNAFVLGFNPKVPQPFVTWKCGQNDYYYCGHYFNDQDKAISDLCTRVMEALDYKKESAKMAEDESELQSELPEKCYSTLLETGELVMIKRFEPGYSECGNSTSDPEKNKNLAKQLNEAAGITKAQIAAMNAGSICGWDAPNARPDYYDENGRIKKNKHKDFSR</sequence>
<evidence type="ECO:0000313" key="2">
    <source>
        <dbReference type="Proteomes" id="UP000586254"/>
    </source>
</evidence>
<reference evidence="1 2" key="1">
    <citation type="submission" date="2020-07" db="EMBL/GenBank/DDBJ databases">
        <title>Organ Donor 1.</title>
        <authorList>
            <person name="Marsh A.J."/>
            <person name="Azcarate-Peril M.A."/>
        </authorList>
    </citation>
    <scope>NUCLEOTIDE SEQUENCE [LARGE SCALE GENOMIC DNA]</scope>
    <source>
        <strain evidence="1 2">AMC0717</strain>
    </source>
</reference>
<dbReference type="RefSeq" id="WP_180494015.1">
    <property type="nucleotide sequence ID" value="NZ_JACCKS010000025.1"/>
</dbReference>
<comment type="caution">
    <text evidence="1">The sequence shown here is derived from an EMBL/GenBank/DDBJ whole genome shotgun (WGS) entry which is preliminary data.</text>
</comment>
<proteinExistence type="predicted"/>
<dbReference type="AlphaFoldDB" id="A0A853JT58"/>
<organism evidence="1 2">
    <name type="scientific">Eubacterium callanderi</name>
    <dbReference type="NCBI Taxonomy" id="53442"/>
    <lineage>
        <taxon>Bacteria</taxon>
        <taxon>Bacillati</taxon>
        <taxon>Bacillota</taxon>
        <taxon>Clostridia</taxon>
        <taxon>Eubacteriales</taxon>
        <taxon>Eubacteriaceae</taxon>
        <taxon>Eubacterium</taxon>
    </lineage>
</organism>